<sequence length="172" mass="19108">MGLISTPSDSALTNFRSLSPGVNDMSALVDQLSAYLDRGAIVYDQDAERGLFRMLFEGKHGDIRVMMIIDESMLQVFTHPANKIPESHRQLIAEAITRANYGLKLGNFEMDFEDGELRYQTALPLGDSFPEDDVIDHILYVGGAMIDRYVPAFLSIIYGNEDVKLAIAAAEM</sequence>
<dbReference type="EMBL" id="ANOH01000204">
    <property type="protein sequence ID" value="EMI55678.1"/>
    <property type="molecule type" value="Genomic_DNA"/>
</dbReference>
<keyword evidence="2" id="KW-1185">Reference proteome</keyword>
<dbReference type="AlphaFoldDB" id="M5UI34"/>
<reference evidence="1 2" key="1">
    <citation type="journal article" date="2013" name="Mar. Genomics">
        <title>Expression of sulfatases in Rhodopirellula baltica and the diversity of sulfatases in the genus Rhodopirellula.</title>
        <authorList>
            <person name="Wegner C.E."/>
            <person name="Richter-Heitmann T."/>
            <person name="Klindworth A."/>
            <person name="Klockow C."/>
            <person name="Richter M."/>
            <person name="Achstetter T."/>
            <person name="Glockner F.O."/>
            <person name="Harder J."/>
        </authorList>
    </citation>
    <scope>NUCLEOTIDE SEQUENCE [LARGE SCALE GENOMIC DNA]</scope>
    <source>
        <strain evidence="1 2">SM41</strain>
    </source>
</reference>
<dbReference type="PATRIC" id="fig|1263870.3.peg.3069"/>
<evidence type="ECO:0000313" key="1">
    <source>
        <dbReference type="EMBL" id="EMI55678.1"/>
    </source>
</evidence>
<proteinExistence type="predicted"/>
<organism evidence="1 2">
    <name type="scientific">Rhodopirellula sallentina SM41</name>
    <dbReference type="NCBI Taxonomy" id="1263870"/>
    <lineage>
        <taxon>Bacteria</taxon>
        <taxon>Pseudomonadati</taxon>
        <taxon>Planctomycetota</taxon>
        <taxon>Planctomycetia</taxon>
        <taxon>Pirellulales</taxon>
        <taxon>Pirellulaceae</taxon>
        <taxon>Rhodopirellula</taxon>
    </lineage>
</organism>
<dbReference type="InterPro" id="IPR019660">
    <property type="entry name" value="Put_sensory_transdc_reg_YbjN"/>
</dbReference>
<dbReference type="Pfam" id="PF10722">
    <property type="entry name" value="YbjN"/>
    <property type="match status" value="1"/>
</dbReference>
<protein>
    <submittedName>
        <fullName evidence="1">Protein containing DUF1790</fullName>
    </submittedName>
</protein>
<dbReference type="Proteomes" id="UP000011885">
    <property type="component" value="Unassembled WGS sequence"/>
</dbReference>
<accession>M5UI34</accession>
<name>M5UI34_9BACT</name>
<comment type="caution">
    <text evidence="1">The sequence shown here is derived from an EMBL/GenBank/DDBJ whole genome shotgun (WGS) entry which is preliminary data.</text>
</comment>
<evidence type="ECO:0000313" key="2">
    <source>
        <dbReference type="Proteomes" id="UP000011885"/>
    </source>
</evidence>
<dbReference type="CDD" id="cd17033">
    <property type="entry name" value="DR1245-like"/>
    <property type="match status" value="1"/>
</dbReference>
<gene>
    <name evidence="1" type="ORF">RSSM_02889</name>
</gene>